<protein>
    <submittedName>
        <fullName evidence="4">Oxidoreductase</fullName>
    </submittedName>
</protein>
<sequence>MKVAVIGTGFGKHAAAPAYAGLGFDVEVVSPRDEAAVKAALASDVDLVSVHSPPFLHLEHVTGAIEHGHAVLCDKPFGRNAEEAAQMHARAGDAGVLHFLNFEFRFNESWARLKELADGGAIGTPRHLHWSFFGSGLRDRKHGWINDADLGGGWIGAYGSHLIDFTRHLFGSEIADCGGVTRADIAGATAEDAYYAWFTMANGATATHDTGFAAAVPSPPAVTLIGSEGTIELAADTTLVLRRPNADPETVDFAPPPRRSPPPALSAFLGRVAEALRAGAQIGPSFDDGLAVARAMDLLRAKAVRV</sequence>
<organism evidence="4 5">
    <name type="scientific">Mycolicibacterium celeriflavum</name>
    <name type="common">Mycobacterium celeriflavum</name>
    <dbReference type="NCBI Taxonomy" id="1249101"/>
    <lineage>
        <taxon>Bacteria</taxon>
        <taxon>Bacillati</taxon>
        <taxon>Actinomycetota</taxon>
        <taxon>Actinomycetes</taxon>
        <taxon>Mycobacteriales</taxon>
        <taxon>Mycobacteriaceae</taxon>
        <taxon>Mycolicibacterium</taxon>
    </lineage>
</organism>
<name>A0A1X0BUU0_MYCCF</name>
<feature type="domain" description="Gfo/Idh/MocA-like oxidoreductase N-terminal" evidence="2">
    <location>
        <begin position="39"/>
        <end position="100"/>
    </location>
</feature>
<dbReference type="GO" id="GO:0000166">
    <property type="term" value="F:nucleotide binding"/>
    <property type="evidence" value="ECO:0007669"/>
    <property type="project" value="InterPro"/>
</dbReference>
<evidence type="ECO:0000259" key="3">
    <source>
        <dbReference type="Pfam" id="PF22725"/>
    </source>
</evidence>
<feature type="domain" description="GFO/IDH/MocA-like oxidoreductase" evidence="3">
    <location>
        <begin position="110"/>
        <end position="232"/>
    </location>
</feature>
<evidence type="ECO:0000256" key="1">
    <source>
        <dbReference type="ARBA" id="ARBA00023002"/>
    </source>
</evidence>
<dbReference type="InterPro" id="IPR000683">
    <property type="entry name" value="Gfo/Idh/MocA-like_OxRdtase_N"/>
</dbReference>
<dbReference type="Pfam" id="PF01408">
    <property type="entry name" value="GFO_IDH_MocA"/>
    <property type="match status" value="1"/>
</dbReference>
<evidence type="ECO:0000313" key="5">
    <source>
        <dbReference type="Proteomes" id="UP000466431"/>
    </source>
</evidence>
<dbReference type="STRING" id="1249101.BST21_11610"/>
<dbReference type="InterPro" id="IPR050463">
    <property type="entry name" value="Gfo/Idh/MocA_oxidrdct_glycsds"/>
</dbReference>
<dbReference type="InterPro" id="IPR036291">
    <property type="entry name" value="NAD(P)-bd_dom_sf"/>
</dbReference>
<dbReference type="OrthoDB" id="9792085at2"/>
<dbReference type="Pfam" id="PF22725">
    <property type="entry name" value="GFO_IDH_MocA_C3"/>
    <property type="match status" value="1"/>
</dbReference>
<proteinExistence type="predicted"/>
<evidence type="ECO:0000313" key="4">
    <source>
        <dbReference type="EMBL" id="BBY45853.1"/>
    </source>
</evidence>
<dbReference type="Gene3D" id="3.40.50.720">
    <property type="entry name" value="NAD(P)-binding Rossmann-like Domain"/>
    <property type="match status" value="1"/>
</dbReference>
<reference evidence="4 5" key="1">
    <citation type="journal article" date="2019" name="Emerg. Microbes Infect.">
        <title>Comprehensive subspecies identification of 175 nontuberculous mycobacteria species based on 7547 genomic profiles.</title>
        <authorList>
            <person name="Matsumoto Y."/>
            <person name="Kinjo T."/>
            <person name="Motooka D."/>
            <person name="Nabeya D."/>
            <person name="Jung N."/>
            <person name="Uechi K."/>
            <person name="Horii T."/>
            <person name="Iida T."/>
            <person name="Fujita J."/>
            <person name="Nakamura S."/>
        </authorList>
    </citation>
    <scope>NUCLEOTIDE SEQUENCE [LARGE SCALE GENOMIC DNA]</scope>
    <source>
        <strain evidence="4 5">JCM 18439</strain>
    </source>
</reference>
<dbReference type="RefSeq" id="WP_083002328.1">
    <property type="nucleotide sequence ID" value="NZ_AP022591.1"/>
</dbReference>
<dbReference type="GO" id="GO:0016491">
    <property type="term" value="F:oxidoreductase activity"/>
    <property type="evidence" value="ECO:0007669"/>
    <property type="project" value="UniProtKB-KW"/>
</dbReference>
<keyword evidence="1" id="KW-0560">Oxidoreductase</keyword>
<gene>
    <name evidence="4" type="ORF">MCEL_41480</name>
</gene>
<keyword evidence="5" id="KW-1185">Reference proteome</keyword>
<dbReference type="Gene3D" id="3.30.360.10">
    <property type="entry name" value="Dihydrodipicolinate Reductase, domain 2"/>
    <property type="match status" value="1"/>
</dbReference>
<dbReference type="KEGG" id="mcee:MCEL_41480"/>
<dbReference type="InterPro" id="IPR055170">
    <property type="entry name" value="GFO_IDH_MocA-like_dom"/>
</dbReference>
<dbReference type="PANTHER" id="PTHR43818:SF11">
    <property type="entry name" value="BCDNA.GH03377"/>
    <property type="match status" value="1"/>
</dbReference>
<evidence type="ECO:0000259" key="2">
    <source>
        <dbReference type="Pfam" id="PF01408"/>
    </source>
</evidence>
<dbReference type="SUPFAM" id="SSF51735">
    <property type="entry name" value="NAD(P)-binding Rossmann-fold domains"/>
    <property type="match status" value="1"/>
</dbReference>
<dbReference type="AlphaFoldDB" id="A0A1X0BUU0"/>
<accession>A0A1X0BUU0</accession>
<dbReference type="EMBL" id="AP022591">
    <property type="protein sequence ID" value="BBY45853.1"/>
    <property type="molecule type" value="Genomic_DNA"/>
</dbReference>
<dbReference type="Proteomes" id="UP000466431">
    <property type="component" value="Chromosome"/>
</dbReference>
<dbReference type="PANTHER" id="PTHR43818">
    <property type="entry name" value="BCDNA.GH03377"/>
    <property type="match status" value="1"/>
</dbReference>